<name>A0A2A3ZPM6_BREAU</name>
<evidence type="ECO:0000313" key="6">
    <source>
        <dbReference type="Proteomes" id="UP000283000"/>
    </source>
</evidence>
<gene>
    <name evidence="4" type="ORF">CIK59_12395</name>
    <name evidence="3" type="ORF">CXR23_05200</name>
</gene>
<evidence type="ECO:0000313" key="4">
    <source>
        <dbReference type="EMBL" id="PCC53498.1"/>
    </source>
</evidence>
<dbReference type="Proteomes" id="UP000217881">
    <property type="component" value="Unassembled WGS sequence"/>
</dbReference>
<keyword evidence="2" id="KW-0812">Transmembrane</keyword>
<evidence type="ECO:0000313" key="5">
    <source>
        <dbReference type="Proteomes" id="UP000217881"/>
    </source>
</evidence>
<evidence type="ECO:0000256" key="1">
    <source>
        <dbReference type="SAM" id="MobiDB-lite"/>
    </source>
</evidence>
<dbReference type="Proteomes" id="UP000283000">
    <property type="component" value="Chromosome"/>
</dbReference>
<dbReference type="EMBL" id="CP025330">
    <property type="protein sequence ID" value="AZT92614.1"/>
    <property type="molecule type" value="Genomic_DNA"/>
</dbReference>
<proteinExistence type="predicted"/>
<feature type="transmembrane region" description="Helical" evidence="2">
    <location>
        <begin position="30"/>
        <end position="48"/>
    </location>
</feature>
<keyword evidence="2" id="KW-0472">Membrane</keyword>
<reference evidence="3 6" key="3">
    <citation type="submission" date="2019-01" db="EMBL/GenBank/DDBJ databases">
        <title>Comparative genomic analysis of Brevibacterium aurantiacum sheds light on its evolution and its adaptation to smear-ripened cheeses.</title>
        <authorList>
            <person name="Moineau S."/>
        </authorList>
    </citation>
    <scope>NUCLEOTIDE SEQUENCE [LARGE SCALE GENOMIC DNA]</scope>
    <source>
        <strain evidence="3 6">SMQ-1417</strain>
    </source>
</reference>
<reference evidence="4 5" key="1">
    <citation type="journal article" date="2017" name="Elife">
        <title>Extensive horizontal gene transfer in cheese-associated bacteria.</title>
        <authorList>
            <person name="Bonham K.S."/>
            <person name="Wolfe B.E."/>
            <person name="Dutton R.J."/>
        </authorList>
    </citation>
    <scope>NUCLEOTIDE SEQUENCE [LARGE SCALE GENOMIC DNA]</scope>
    <source>
        <strain evidence="4 5">738_8</strain>
    </source>
</reference>
<sequence>MIAVIFGNAFGMSMMSGAQAFDEGSDSWILQLIVFPLAAAAGIVSLLLKQRKRASAQGRHPNSHDIDQEPEQPR</sequence>
<accession>A0A2A3ZPM6</accession>
<evidence type="ECO:0000256" key="2">
    <source>
        <dbReference type="SAM" id="Phobius"/>
    </source>
</evidence>
<dbReference type="EMBL" id="NRHA01000013">
    <property type="protein sequence ID" value="PCC53498.1"/>
    <property type="molecule type" value="Genomic_DNA"/>
</dbReference>
<protein>
    <submittedName>
        <fullName evidence="4">Uncharacterized protein</fullName>
    </submittedName>
</protein>
<organism evidence="4 5">
    <name type="scientific">Brevibacterium aurantiacum</name>
    <dbReference type="NCBI Taxonomy" id="273384"/>
    <lineage>
        <taxon>Bacteria</taxon>
        <taxon>Bacillati</taxon>
        <taxon>Actinomycetota</taxon>
        <taxon>Actinomycetes</taxon>
        <taxon>Micrococcales</taxon>
        <taxon>Brevibacteriaceae</taxon>
        <taxon>Brevibacterium</taxon>
    </lineage>
</organism>
<keyword evidence="2" id="KW-1133">Transmembrane helix</keyword>
<feature type="compositionally biased region" description="Basic and acidic residues" evidence="1">
    <location>
        <begin position="62"/>
        <end position="74"/>
    </location>
</feature>
<dbReference type="AlphaFoldDB" id="A0A2A3ZPM6"/>
<reference evidence="3 6" key="2">
    <citation type="submission" date="2017-12" db="EMBL/GenBank/DDBJ databases">
        <authorList>
            <person name="Levesque S."/>
        </authorList>
    </citation>
    <scope>NUCLEOTIDE SEQUENCE [LARGE SCALE GENOMIC DNA]</scope>
    <source>
        <strain evidence="3 6">SMQ-1417</strain>
    </source>
</reference>
<feature type="region of interest" description="Disordered" evidence="1">
    <location>
        <begin position="54"/>
        <end position="74"/>
    </location>
</feature>
<evidence type="ECO:0000313" key="3">
    <source>
        <dbReference type="EMBL" id="AZT92614.1"/>
    </source>
</evidence>